<name>A0A645FXR1_9ZZZZ</name>
<organism evidence="3">
    <name type="scientific">bioreactor metagenome</name>
    <dbReference type="NCBI Taxonomy" id="1076179"/>
    <lineage>
        <taxon>unclassified sequences</taxon>
        <taxon>metagenomes</taxon>
        <taxon>ecological metagenomes</taxon>
    </lineage>
</organism>
<proteinExistence type="predicted"/>
<sequence>MRKMEALWAYQEAEVAKNAVENEIRSTPARLQLNKLHKQLKNQQAVIAKLSEDIEAYEQQLTKLTDQVSKLEARLQVESAELDTIKQDEESTAEEMTELKGDIEKLNREISQGVREAKTLLGEIDKASEEYQTTARAANKAKKEYDTLRVQCEEERVARQGELDRHDEKLASLSKTVDPALLERYNQVKQHHVVPIAKIVNSKCGGCNMSLPMEMLKKIATTDGIVECENCGRILYGNE</sequence>
<evidence type="ECO:0000313" key="3">
    <source>
        <dbReference type="EMBL" id="MPN19328.1"/>
    </source>
</evidence>
<protein>
    <recommendedName>
        <fullName evidence="2">C4-type zinc ribbon domain-containing protein</fullName>
    </recommendedName>
</protein>
<dbReference type="InterPro" id="IPR003743">
    <property type="entry name" value="Zf-RING_7"/>
</dbReference>
<feature type="domain" description="C4-type zinc ribbon" evidence="2">
    <location>
        <begin position="203"/>
        <end position="235"/>
    </location>
</feature>
<evidence type="ECO:0000256" key="1">
    <source>
        <dbReference type="SAM" id="Coils"/>
    </source>
</evidence>
<accession>A0A645FXR1</accession>
<comment type="caution">
    <text evidence="3">The sequence shown here is derived from an EMBL/GenBank/DDBJ whole genome shotgun (WGS) entry which is preliminary data.</text>
</comment>
<evidence type="ECO:0000259" key="2">
    <source>
        <dbReference type="Pfam" id="PF02591"/>
    </source>
</evidence>
<dbReference type="PANTHER" id="PTHR39082">
    <property type="entry name" value="PHOSPHOLIPASE C-BETA-2-RELATED"/>
    <property type="match status" value="1"/>
</dbReference>
<dbReference type="EMBL" id="VSSQ01066872">
    <property type="protein sequence ID" value="MPN19328.1"/>
    <property type="molecule type" value="Genomic_DNA"/>
</dbReference>
<keyword evidence="1" id="KW-0175">Coiled coil</keyword>
<dbReference type="Gene3D" id="1.10.287.1490">
    <property type="match status" value="1"/>
</dbReference>
<dbReference type="AlphaFoldDB" id="A0A645FXR1"/>
<dbReference type="PANTHER" id="PTHR39082:SF1">
    <property type="entry name" value="SCAVENGER RECEPTOR CLASS A MEMBER 3"/>
    <property type="match status" value="1"/>
</dbReference>
<reference evidence="3" key="1">
    <citation type="submission" date="2019-08" db="EMBL/GenBank/DDBJ databases">
        <authorList>
            <person name="Kucharzyk K."/>
            <person name="Murdoch R.W."/>
            <person name="Higgins S."/>
            <person name="Loffler F."/>
        </authorList>
    </citation>
    <scope>NUCLEOTIDE SEQUENCE</scope>
</reference>
<feature type="coiled-coil region" evidence="1">
    <location>
        <begin position="33"/>
        <end position="158"/>
    </location>
</feature>
<dbReference type="Pfam" id="PF02591">
    <property type="entry name" value="Zn_ribbon_9"/>
    <property type="match status" value="1"/>
</dbReference>
<dbReference type="InterPro" id="IPR027267">
    <property type="entry name" value="AH/BAR_dom_sf"/>
</dbReference>
<gene>
    <name evidence="3" type="ORF">SDC9_166696</name>
</gene>
<dbReference type="InterPro" id="IPR052376">
    <property type="entry name" value="Oxidative_Scav/Glycosyltrans"/>
</dbReference>
<dbReference type="SUPFAM" id="SSF103657">
    <property type="entry name" value="BAR/IMD domain-like"/>
    <property type="match status" value="1"/>
</dbReference>